<dbReference type="PANTHER" id="PTHR33516:SF2">
    <property type="entry name" value="LEXA REPRESSOR-RELATED"/>
    <property type="match status" value="1"/>
</dbReference>
<proteinExistence type="predicted"/>
<protein>
    <submittedName>
        <fullName evidence="2">Helix-turn-helix domain-containing protein</fullName>
    </submittedName>
</protein>
<dbReference type="SMART" id="SM00530">
    <property type="entry name" value="HTH_XRE"/>
    <property type="match status" value="1"/>
</dbReference>
<dbReference type="CDD" id="cd00093">
    <property type="entry name" value="HTH_XRE"/>
    <property type="match status" value="1"/>
</dbReference>
<feature type="domain" description="HTH cro/C1-type" evidence="1">
    <location>
        <begin position="9"/>
        <end position="63"/>
    </location>
</feature>
<organism evidence="2 3">
    <name type="scientific">Clostridium faecium</name>
    <dbReference type="NCBI Taxonomy" id="2762223"/>
    <lineage>
        <taxon>Bacteria</taxon>
        <taxon>Bacillati</taxon>
        <taxon>Bacillota</taxon>
        <taxon>Clostridia</taxon>
        <taxon>Eubacteriales</taxon>
        <taxon>Clostridiaceae</taxon>
        <taxon>Clostridium</taxon>
    </lineage>
</organism>
<dbReference type="SUPFAM" id="SSF47413">
    <property type="entry name" value="lambda repressor-like DNA-binding domains"/>
    <property type="match status" value="1"/>
</dbReference>
<accession>A0ABR8YNX3</accession>
<dbReference type="EMBL" id="JACSQB010000018">
    <property type="protein sequence ID" value="MBD8045837.1"/>
    <property type="molecule type" value="Genomic_DNA"/>
</dbReference>
<evidence type="ECO:0000313" key="3">
    <source>
        <dbReference type="Proteomes" id="UP000627166"/>
    </source>
</evidence>
<comment type="caution">
    <text evidence="2">The sequence shown here is derived from an EMBL/GenBank/DDBJ whole genome shotgun (WGS) entry which is preliminary data.</text>
</comment>
<dbReference type="Proteomes" id="UP000627166">
    <property type="component" value="Unassembled WGS sequence"/>
</dbReference>
<sequence length="287" mass="33123">MNNKFSKNLKFLRKKNKYKQQDVAKAINVARNTYSNYETGKSEPNFDTLIELSKFFNCPIDYLLSDNIETLNKISNLKLLDKFDIDMFSHNKIINDLEKSKNYYIEYLEKINKKIQEIDTLINLLKNISTNNDNSQCCTIETIKDTYKIELSNKISIPLIGAIAAGSPVLAISNIEDYLNLPLKAPLNSCKNYYCLRVKGDSMNKLFKNDDVLIIEETNNVNDYDIAVVLIDNTEATVKKVKFEDNFVYLIPESNNPIYKTQKYDNTKVNIKIQGKAITTLKEYLDK</sequence>
<dbReference type="PANTHER" id="PTHR33516">
    <property type="entry name" value="LEXA REPRESSOR"/>
    <property type="match status" value="1"/>
</dbReference>
<keyword evidence="3" id="KW-1185">Reference proteome</keyword>
<dbReference type="Gene3D" id="1.10.260.40">
    <property type="entry name" value="lambda repressor-like DNA-binding domains"/>
    <property type="match status" value="1"/>
</dbReference>
<dbReference type="InterPro" id="IPR010982">
    <property type="entry name" value="Lambda_DNA-bd_dom_sf"/>
</dbReference>
<name>A0ABR8YNX3_9CLOT</name>
<dbReference type="Gene3D" id="2.10.109.10">
    <property type="entry name" value="Umud Fragment, subunit A"/>
    <property type="match status" value="1"/>
</dbReference>
<dbReference type="InterPro" id="IPR001387">
    <property type="entry name" value="Cro/C1-type_HTH"/>
</dbReference>
<reference evidence="2 3" key="1">
    <citation type="submission" date="2020-08" db="EMBL/GenBank/DDBJ databases">
        <title>A Genomic Blueprint of the Chicken Gut Microbiome.</title>
        <authorList>
            <person name="Gilroy R."/>
            <person name="Ravi A."/>
            <person name="Getino M."/>
            <person name="Pursley I."/>
            <person name="Horton D.L."/>
            <person name="Alikhan N.-F."/>
            <person name="Baker D."/>
            <person name="Gharbi K."/>
            <person name="Hall N."/>
            <person name="Watson M."/>
            <person name="Adriaenssens E.M."/>
            <person name="Foster-Nyarko E."/>
            <person name="Jarju S."/>
            <person name="Secka A."/>
            <person name="Antonio M."/>
            <person name="Oren A."/>
            <person name="Chaudhuri R."/>
            <person name="La Ragione R.M."/>
            <person name="Hildebrand F."/>
            <person name="Pallen M.J."/>
        </authorList>
    </citation>
    <scope>NUCLEOTIDE SEQUENCE [LARGE SCALE GENOMIC DNA]</scope>
    <source>
        <strain evidence="2 3">N37</strain>
    </source>
</reference>
<dbReference type="PROSITE" id="PS50943">
    <property type="entry name" value="HTH_CROC1"/>
    <property type="match status" value="1"/>
</dbReference>
<dbReference type="RefSeq" id="WP_191738810.1">
    <property type="nucleotide sequence ID" value="NZ_JACSQB010000018.1"/>
</dbReference>
<dbReference type="InterPro" id="IPR036286">
    <property type="entry name" value="LexA/Signal_pep-like_sf"/>
</dbReference>
<dbReference type="CDD" id="cd06529">
    <property type="entry name" value="S24_LexA-like"/>
    <property type="match status" value="1"/>
</dbReference>
<dbReference type="SUPFAM" id="SSF51306">
    <property type="entry name" value="LexA/Signal peptidase"/>
    <property type="match status" value="1"/>
</dbReference>
<dbReference type="InterPro" id="IPR015927">
    <property type="entry name" value="Peptidase_S24_S26A/B/C"/>
</dbReference>
<evidence type="ECO:0000313" key="2">
    <source>
        <dbReference type="EMBL" id="MBD8045837.1"/>
    </source>
</evidence>
<dbReference type="InterPro" id="IPR039418">
    <property type="entry name" value="LexA-like"/>
</dbReference>
<gene>
    <name evidence="2" type="ORF">H9637_02075</name>
</gene>
<dbReference type="InterPro" id="IPR050077">
    <property type="entry name" value="LexA_repressor"/>
</dbReference>
<dbReference type="Pfam" id="PF01381">
    <property type="entry name" value="HTH_3"/>
    <property type="match status" value="1"/>
</dbReference>
<evidence type="ECO:0000259" key="1">
    <source>
        <dbReference type="PROSITE" id="PS50943"/>
    </source>
</evidence>
<dbReference type="Pfam" id="PF00717">
    <property type="entry name" value="Peptidase_S24"/>
    <property type="match status" value="1"/>
</dbReference>